<keyword evidence="4" id="KW-0378">Hydrolase</keyword>
<organism evidence="9 10">
    <name type="scientific">Brevundimonas kwangchunensis</name>
    <dbReference type="NCBI Taxonomy" id="322163"/>
    <lineage>
        <taxon>Bacteria</taxon>
        <taxon>Pseudomonadati</taxon>
        <taxon>Pseudomonadota</taxon>
        <taxon>Alphaproteobacteria</taxon>
        <taxon>Caulobacterales</taxon>
        <taxon>Caulobacteraceae</taxon>
        <taxon>Brevundimonas</taxon>
    </lineage>
</organism>
<evidence type="ECO:0000259" key="8">
    <source>
        <dbReference type="Pfam" id="PF01694"/>
    </source>
</evidence>
<dbReference type="SUPFAM" id="SSF144091">
    <property type="entry name" value="Rhomboid-like"/>
    <property type="match status" value="1"/>
</dbReference>
<keyword evidence="9" id="KW-0645">Protease</keyword>
<feature type="transmembrane region" description="Helical" evidence="7">
    <location>
        <begin position="92"/>
        <end position="114"/>
    </location>
</feature>
<name>A0ABN1H6T1_9CAUL</name>
<accession>A0ABN1H6T1</accession>
<protein>
    <submittedName>
        <fullName evidence="9">Rhomboid family intramembrane serine protease</fullName>
    </submittedName>
</protein>
<keyword evidence="6 7" id="KW-0472">Membrane</keyword>
<dbReference type="PANTHER" id="PTHR43731:SF14">
    <property type="entry name" value="PRESENILIN-ASSOCIATED RHOMBOID-LIKE PROTEIN, MITOCHONDRIAL"/>
    <property type="match status" value="1"/>
</dbReference>
<evidence type="ECO:0000256" key="7">
    <source>
        <dbReference type="SAM" id="Phobius"/>
    </source>
</evidence>
<sequence length="223" mass="23319">MTRPPSEPVFNAPLAALLVIASIPALNLVQESVHYDWLQFAFRPDSLTHGDWWPGIVTAMFLHAGWGHALMNALGALAFAPPVARLFPGLRGGAAFVAFYMVCGVVAALGYGLIHINSDALMVGASGAVFGLTGAAIRLLGRRNGRLRSLTDKRVVSTSVALMAVNLAVGLIGFAPGVDAGGIAWEAHAVGYLFGLVAIGPWAKVFGERTKFDSPGDSRDPAG</sequence>
<feature type="transmembrane region" description="Helical" evidence="7">
    <location>
        <begin position="183"/>
        <end position="203"/>
    </location>
</feature>
<dbReference type="Gene3D" id="1.20.1540.10">
    <property type="entry name" value="Rhomboid-like"/>
    <property type="match status" value="1"/>
</dbReference>
<dbReference type="Proteomes" id="UP001501352">
    <property type="component" value="Unassembled WGS sequence"/>
</dbReference>
<gene>
    <name evidence="9" type="ORF">GCM10009422_30210</name>
</gene>
<dbReference type="InterPro" id="IPR035952">
    <property type="entry name" value="Rhomboid-like_sf"/>
</dbReference>
<dbReference type="InterPro" id="IPR022764">
    <property type="entry name" value="Peptidase_S54_rhomboid_dom"/>
</dbReference>
<evidence type="ECO:0000256" key="3">
    <source>
        <dbReference type="ARBA" id="ARBA00022692"/>
    </source>
</evidence>
<evidence type="ECO:0000256" key="2">
    <source>
        <dbReference type="ARBA" id="ARBA00009045"/>
    </source>
</evidence>
<evidence type="ECO:0000256" key="5">
    <source>
        <dbReference type="ARBA" id="ARBA00022989"/>
    </source>
</evidence>
<keyword evidence="3 7" id="KW-0812">Transmembrane</keyword>
<dbReference type="Pfam" id="PF01694">
    <property type="entry name" value="Rhomboid"/>
    <property type="match status" value="1"/>
</dbReference>
<keyword evidence="10" id="KW-1185">Reference proteome</keyword>
<feature type="domain" description="Peptidase S54 rhomboid" evidence="8">
    <location>
        <begin position="51"/>
        <end position="198"/>
    </location>
</feature>
<feature type="transmembrane region" description="Helical" evidence="7">
    <location>
        <begin position="120"/>
        <end position="140"/>
    </location>
</feature>
<comment type="caution">
    <text evidence="9">The sequence shown here is derived from an EMBL/GenBank/DDBJ whole genome shotgun (WGS) entry which is preliminary data.</text>
</comment>
<comment type="subcellular location">
    <subcellularLocation>
        <location evidence="1">Membrane</location>
        <topology evidence="1">Multi-pass membrane protein</topology>
    </subcellularLocation>
</comment>
<dbReference type="GO" id="GO:0008233">
    <property type="term" value="F:peptidase activity"/>
    <property type="evidence" value="ECO:0007669"/>
    <property type="project" value="UniProtKB-KW"/>
</dbReference>
<keyword evidence="5 7" id="KW-1133">Transmembrane helix</keyword>
<comment type="similarity">
    <text evidence="2">Belongs to the peptidase S54 family.</text>
</comment>
<dbReference type="GO" id="GO:0006508">
    <property type="term" value="P:proteolysis"/>
    <property type="evidence" value="ECO:0007669"/>
    <property type="project" value="UniProtKB-KW"/>
</dbReference>
<dbReference type="EMBL" id="BAAAGA010000010">
    <property type="protein sequence ID" value="GAA0630627.1"/>
    <property type="molecule type" value="Genomic_DNA"/>
</dbReference>
<feature type="transmembrane region" description="Helical" evidence="7">
    <location>
        <begin position="160"/>
        <end position="177"/>
    </location>
</feature>
<evidence type="ECO:0000313" key="9">
    <source>
        <dbReference type="EMBL" id="GAA0630627.1"/>
    </source>
</evidence>
<evidence type="ECO:0000256" key="1">
    <source>
        <dbReference type="ARBA" id="ARBA00004141"/>
    </source>
</evidence>
<proteinExistence type="inferred from homology"/>
<evidence type="ECO:0000256" key="4">
    <source>
        <dbReference type="ARBA" id="ARBA00022801"/>
    </source>
</evidence>
<dbReference type="InterPro" id="IPR050925">
    <property type="entry name" value="Rhomboid_protease_S54"/>
</dbReference>
<evidence type="ECO:0000313" key="10">
    <source>
        <dbReference type="Proteomes" id="UP001501352"/>
    </source>
</evidence>
<feature type="transmembrane region" description="Helical" evidence="7">
    <location>
        <begin position="52"/>
        <end position="80"/>
    </location>
</feature>
<evidence type="ECO:0000256" key="6">
    <source>
        <dbReference type="ARBA" id="ARBA00023136"/>
    </source>
</evidence>
<dbReference type="RefSeq" id="WP_343794841.1">
    <property type="nucleotide sequence ID" value="NZ_BAAAGA010000010.1"/>
</dbReference>
<dbReference type="PANTHER" id="PTHR43731">
    <property type="entry name" value="RHOMBOID PROTEASE"/>
    <property type="match status" value="1"/>
</dbReference>
<reference evidence="9 10" key="1">
    <citation type="journal article" date="2019" name="Int. J. Syst. Evol. Microbiol.">
        <title>The Global Catalogue of Microorganisms (GCM) 10K type strain sequencing project: providing services to taxonomists for standard genome sequencing and annotation.</title>
        <authorList>
            <consortium name="The Broad Institute Genomics Platform"/>
            <consortium name="The Broad Institute Genome Sequencing Center for Infectious Disease"/>
            <person name="Wu L."/>
            <person name="Ma J."/>
        </authorList>
    </citation>
    <scope>NUCLEOTIDE SEQUENCE [LARGE SCALE GENOMIC DNA]</scope>
    <source>
        <strain evidence="9 10">JCM 12928</strain>
    </source>
</reference>